<proteinExistence type="predicted"/>
<accession>A0A1G7XBH9</accession>
<evidence type="ECO:0000313" key="2">
    <source>
        <dbReference type="Proteomes" id="UP000199045"/>
    </source>
</evidence>
<dbReference type="STRING" id="104663.SAMN04488121_106384"/>
<dbReference type="AlphaFoldDB" id="A0A1G7XBH9"/>
<protein>
    <submittedName>
        <fullName evidence="1">Uncharacterized protein</fullName>
    </submittedName>
</protein>
<name>A0A1G7XBH9_CHIFI</name>
<sequence length="62" mass="6800">MKKKTEKKLDLGKIRIASLNRAKQDMNNGLVAVPTTTILSFKVCTDDISQGAPICSVDSCRF</sequence>
<dbReference type="Proteomes" id="UP000199045">
    <property type="component" value="Unassembled WGS sequence"/>
</dbReference>
<reference evidence="1 2" key="1">
    <citation type="submission" date="2016-10" db="EMBL/GenBank/DDBJ databases">
        <authorList>
            <person name="de Groot N.N."/>
        </authorList>
    </citation>
    <scope>NUCLEOTIDE SEQUENCE [LARGE SCALE GENOMIC DNA]</scope>
    <source>
        <strain evidence="1 2">DSM 527</strain>
    </source>
</reference>
<organism evidence="1 2">
    <name type="scientific">Chitinophaga filiformis</name>
    <name type="common">Myxococcus filiformis</name>
    <name type="synonym">Flexibacter filiformis</name>
    <dbReference type="NCBI Taxonomy" id="104663"/>
    <lineage>
        <taxon>Bacteria</taxon>
        <taxon>Pseudomonadati</taxon>
        <taxon>Bacteroidota</taxon>
        <taxon>Chitinophagia</taxon>
        <taxon>Chitinophagales</taxon>
        <taxon>Chitinophagaceae</taxon>
        <taxon>Chitinophaga</taxon>
    </lineage>
</organism>
<dbReference type="EMBL" id="FNBN01000006">
    <property type="protein sequence ID" value="SDG81568.1"/>
    <property type="molecule type" value="Genomic_DNA"/>
</dbReference>
<dbReference type="RefSeq" id="WP_176842415.1">
    <property type="nucleotide sequence ID" value="NZ_FNBN01000006.1"/>
</dbReference>
<evidence type="ECO:0000313" key="1">
    <source>
        <dbReference type="EMBL" id="SDG81568.1"/>
    </source>
</evidence>
<gene>
    <name evidence="1" type="ORF">SAMN04488121_106384</name>
</gene>